<proteinExistence type="predicted"/>
<comment type="caution">
    <text evidence="2">The sequence shown here is derived from an EMBL/GenBank/DDBJ whole genome shotgun (WGS) entry which is preliminary data.</text>
</comment>
<protein>
    <recommendedName>
        <fullName evidence="4">TetR family transcriptional regulator</fullName>
    </recommendedName>
</protein>
<feature type="region of interest" description="Disordered" evidence="1">
    <location>
        <begin position="101"/>
        <end position="124"/>
    </location>
</feature>
<name>A0ABV3F0I2_9NOCA</name>
<keyword evidence="3" id="KW-1185">Reference proteome</keyword>
<feature type="compositionally biased region" description="Low complexity" evidence="1">
    <location>
        <begin position="104"/>
        <end position="117"/>
    </location>
</feature>
<evidence type="ECO:0000313" key="2">
    <source>
        <dbReference type="EMBL" id="MEV0361212.1"/>
    </source>
</evidence>
<evidence type="ECO:0000313" key="3">
    <source>
        <dbReference type="Proteomes" id="UP001551658"/>
    </source>
</evidence>
<evidence type="ECO:0008006" key="4">
    <source>
        <dbReference type="Google" id="ProtNLM"/>
    </source>
</evidence>
<dbReference type="RefSeq" id="WP_357971825.1">
    <property type="nucleotide sequence ID" value="NZ_JBFAIH010000001.1"/>
</dbReference>
<organism evidence="2 3">
    <name type="scientific">Nocardia fusca</name>
    <dbReference type="NCBI Taxonomy" id="941183"/>
    <lineage>
        <taxon>Bacteria</taxon>
        <taxon>Bacillati</taxon>
        <taxon>Actinomycetota</taxon>
        <taxon>Actinomycetes</taxon>
        <taxon>Mycobacteriales</taxon>
        <taxon>Nocardiaceae</taxon>
        <taxon>Nocardia</taxon>
    </lineage>
</organism>
<reference evidence="2 3" key="1">
    <citation type="submission" date="2024-06" db="EMBL/GenBank/DDBJ databases">
        <title>The Natural Products Discovery Center: Release of the First 8490 Sequenced Strains for Exploring Actinobacteria Biosynthetic Diversity.</title>
        <authorList>
            <person name="Kalkreuter E."/>
            <person name="Kautsar S.A."/>
            <person name="Yang D."/>
            <person name="Bader C.D."/>
            <person name="Teijaro C.N."/>
            <person name="Fluegel L."/>
            <person name="Davis C.M."/>
            <person name="Simpson J.R."/>
            <person name="Lauterbach L."/>
            <person name="Steele A.D."/>
            <person name="Gui C."/>
            <person name="Meng S."/>
            <person name="Li G."/>
            <person name="Viehrig K."/>
            <person name="Ye F."/>
            <person name="Su P."/>
            <person name="Kiefer A.F."/>
            <person name="Nichols A."/>
            <person name="Cepeda A.J."/>
            <person name="Yan W."/>
            <person name="Fan B."/>
            <person name="Jiang Y."/>
            <person name="Adhikari A."/>
            <person name="Zheng C.-J."/>
            <person name="Schuster L."/>
            <person name="Cowan T.M."/>
            <person name="Smanski M.J."/>
            <person name="Chevrette M.G."/>
            <person name="De Carvalho L.P.S."/>
            <person name="Shen B."/>
        </authorList>
    </citation>
    <scope>NUCLEOTIDE SEQUENCE [LARGE SCALE GENOMIC DNA]</scope>
    <source>
        <strain evidence="2 3">NPDC050671</strain>
    </source>
</reference>
<evidence type="ECO:0000256" key="1">
    <source>
        <dbReference type="SAM" id="MobiDB-lite"/>
    </source>
</evidence>
<gene>
    <name evidence="2" type="ORF">AB0H72_00800</name>
</gene>
<dbReference type="EMBL" id="JBFAIH010000001">
    <property type="protein sequence ID" value="MEV0361212.1"/>
    <property type="molecule type" value="Genomic_DNA"/>
</dbReference>
<sequence>MADSEDPALMYVVEISRPAGGYGGPWWATGNTGAPGQVVAALRELADRVAHDHRAAAATLRCWYSYLVQWSNGIVLYSCDGVGHPDTAVAELRRVAAGVIAATRPSQQPSIQRPRPGSAGGASR</sequence>
<accession>A0ABV3F0I2</accession>
<dbReference type="Proteomes" id="UP001551658">
    <property type="component" value="Unassembled WGS sequence"/>
</dbReference>